<evidence type="ECO:0000313" key="1">
    <source>
        <dbReference type="EMBL" id="NIJ07708.1"/>
    </source>
</evidence>
<dbReference type="InterPro" id="IPR035093">
    <property type="entry name" value="RelE/ParE_toxin_dom_sf"/>
</dbReference>
<keyword evidence="2" id="KW-1185">Reference proteome</keyword>
<name>A0ABX0TQA3_9SPHN</name>
<evidence type="ECO:0000313" key="2">
    <source>
        <dbReference type="Proteomes" id="UP000727456"/>
    </source>
</evidence>
<proteinExistence type="predicted"/>
<comment type="caution">
    <text evidence="1">The sequence shown here is derived from an EMBL/GenBank/DDBJ whole genome shotgun (WGS) entry which is preliminary data.</text>
</comment>
<organism evidence="1 2">
    <name type="scientific">Sphingomonas vulcanisoli</name>
    <dbReference type="NCBI Taxonomy" id="1658060"/>
    <lineage>
        <taxon>Bacteria</taxon>
        <taxon>Pseudomonadati</taxon>
        <taxon>Pseudomonadota</taxon>
        <taxon>Alphaproteobacteria</taxon>
        <taxon>Sphingomonadales</taxon>
        <taxon>Sphingomonadaceae</taxon>
        <taxon>Sphingomonas</taxon>
    </lineage>
</organism>
<reference evidence="1 2" key="1">
    <citation type="submission" date="2020-03" db="EMBL/GenBank/DDBJ databases">
        <title>Genomic Encyclopedia of Type Strains, Phase III (KMG-III): the genomes of soil and plant-associated and newly described type strains.</title>
        <authorList>
            <person name="Whitman W."/>
        </authorList>
    </citation>
    <scope>NUCLEOTIDE SEQUENCE [LARGE SCALE GENOMIC DNA]</scope>
    <source>
        <strain evidence="1 2">CECT 8804</strain>
    </source>
</reference>
<sequence length="53" mass="5962">MDFPSIGVIDPKPPAALRSIGSGQHRIYRIEGQTIRIVRLLHQAMDVDRHPDS</sequence>
<dbReference type="Proteomes" id="UP000727456">
    <property type="component" value="Unassembled WGS sequence"/>
</dbReference>
<dbReference type="Gene3D" id="3.30.2310.20">
    <property type="entry name" value="RelE-like"/>
    <property type="match status" value="1"/>
</dbReference>
<gene>
    <name evidence="1" type="ORF">FHS31_001304</name>
</gene>
<accession>A0ABX0TQA3</accession>
<protein>
    <submittedName>
        <fullName evidence="1">Plasmid stabilization system protein ParE</fullName>
    </submittedName>
</protein>
<dbReference type="EMBL" id="JAAOZC010000002">
    <property type="protein sequence ID" value="NIJ07708.1"/>
    <property type="molecule type" value="Genomic_DNA"/>
</dbReference>